<evidence type="ECO:0000256" key="1">
    <source>
        <dbReference type="ARBA" id="ARBA00004479"/>
    </source>
</evidence>
<organism evidence="17 18">
    <name type="scientific">Sinanodonta woodiana</name>
    <name type="common">Chinese pond mussel</name>
    <name type="synonym">Anodonta woodiana</name>
    <dbReference type="NCBI Taxonomy" id="1069815"/>
    <lineage>
        <taxon>Eukaryota</taxon>
        <taxon>Metazoa</taxon>
        <taxon>Spiralia</taxon>
        <taxon>Lophotrochozoa</taxon>
        <taxon>Mollusca</taxon>
        <taxon>Bivalvia</taxon>
        <taxon>Autobranchia</taxon>
        <taxon>Heteroconchia</taxon>
        <taxon>Palaeoheterodonta</taxon>
        <taxon>Unionida</taxon>
        <taxon>Unionoidea</taxon>
        <taxon>Unionidae</taxon>
        <taxon>Unioninae</taxon>
        <taxon>Sinanodonta</taxon>
    </lineage>
</organism>
<gene>
    <name evidence="17" type="ORF">ACJMK2_040353</name>
</gene>
<evidence type="ECO:0000256" key="12">
    <source>
        <dbReference type="PROSITE-ProRule" id="PRU00076"/>
    </source>
</evidence>
<dbReference type="PANTHER" id="PTHR46513:SF13">
    <property type="entry name" value="EGF-LIKE DOMAIN-CONTAINING PROTEIN"/>
    <property type="match status" value="1"/>
</dbReference>
<feature type="repeat" description="LDL-receptor class B" evidence="14">
    <location>
        <begin position="621"/>
        <end position="663"/>
    </location>
</feature>
<dbReference type="InterPro" id="IPR011042">
    <property type="entry name" value="6-blade_b-propeller_TolB-like"/>
</dbReference>
<keyword evidence="5" id="KW-0732">Signal</keyword>
<dbReference type="Gene3D" id="2.120.10.30">
    <property type="entry name" value="TolB, C-terminal domain"/>
    <property type="match status" value="2"/>
</dbReference>
<evidence type="ECO:0000256" key="5">
    <source>
        <dbReference type="ARBA" id="ARBA00022729"/>
    </source>
</evidence>
<evidence type="ECO:0000256" key="11">
    <source>
        <dbReference type="ARBA" id="ARBA00023180"/>
    </source>
</evidence>
<dbReference type="InterPro" id="IPR000033">
    <property type="entry name" value="LDLR_classB_rpt"/>
</dbReference>
<dbReference type="InterPro" id="IPR050778">
    <property type="entry name" value="Cueball_EGF_LRP_Nidogen"/>
</dbReference>
<dbReference type="InterPro" id="IPR036055">
    <property type="entry name" value="LDL_receptor-like_sf"/>
</dbReference>
<dbReference type="SMART" id="SM00192">
    <property type="entry name" value="LDLa"/>
    <property type="match status" value="3"/>
</dbReference>
<dbReference type="InterPro" id="IPR049883">
    <property type="entry name" value="NOTCH1_EGF-like"/>
</dbReference>
<dbReference type="InterPro" id="IPR023415">
    <property type="entry name" value="LDLR_class-A_CS"/>
</dbReference>
<evidence type="ECO:0000313" key="17">
    <source>
        <dbReference type="EMBL" id="KAL3872426.1"/>
    </source>
</evidence>
<keyword evidence="4 15" id="KW-0812">Transmembrane</keyword>
<evidence type="ECO:0000256" key="14">
    <source>
        <dbReference type="PROSITE-ProRule" id="PRU00461"/>
    </source>
</evidence>
<reference evidence="17 18" key="1">
    <citation type="submission" date="2024-11" db="EMBL/GenBank/DDBJ databases">
        <title>Chromosome-level genome assembly of the freshwater bivalve Anodonta woodiana.</title>
        <authorList>
            <person name="Chen X."/>
        </authorList>
    </citation>
    <scope>NUCLEOTIDE SEQUENCE [LARGE SCALE GENOMIC DNA]</scope>
    <source>
        <strain evidence="17">MN2024</strain>
        <tissue evidence="17">Gills</tissue>
    </source>
</reference>
<dbReference type="Gene3D" id="2.10.25.10">
    <property type="entry name" value="Laminin"/>
    <property type="match status" value="2"/>
</dbReference>
<feature type="repeat" description="LDL-receptor class B" evidence="14">
    <location>
        <begin position="391"/>
        <end position="435"/>
    </location>
</feature>
<keyword evidence="6" id="KW-0677">Repeat</keyword>
<keyword evidence="11" id="KW-0325">Glycoprotein</keyword>
<dbReference type="FunFam" id="2.10.25.10:FF:000009">
    <property type="entry name" value="Low-density lipoprotein receptor isoform 1"/>
    <property type="match status" value="1"/>
</dbReference>
<dbReference type="PROSITE" id="PS50026">
    <property type="entry name" value="EGF_3"/>
    <property type="match status" value="1"/>
</dbReference>
<dbReference type="PROSITE" id="PS51120">
    <property type="entry name" value="LDLRB"/>
    <property type="match status" value="4"/>
</dbReference>
<dbReference type="SUPFAM" id="SSF57196">
    <property type="entry name" value="EGF/Laminin"/>
    <property type="match status" value="4"/>
</dbReference>
<dbReference type="InterPro" id="IPR000742">
    <property type="entry name" value="EGF"/>
</dbReference>
<keyword evidence="8 15" id="KW-0472">Membrane</keyword>
<dbReference type="InterPro" id="IPR000152">
    <property type="entry name" value="EGF-type_Asp/Asn_hydroxyl_site"/>
</dbReference>
<feature type="disulfide bond" evidence="13">
    <location>
        <begin position="58"/>
        <end position="76"/>
    </location>
</feature>
<dbReference type="AlphaFoldDB" id="A0ABD3WGC5"/>
<dbReference type="SUPFAM" id="SSF63825">
    <property type="entry name" value="YWTD domain"/>
    <property type="match status" value="2"/>
</dbReference>
<keyword evidence="18" id="KW-1185">Reference proteome</keyword>
<dbReference type="PRINTS" id="PR00261">
    <property type="entry name" value="LDLRECEPTOR"/>
</dbReference>
<evidence type="ECO:0000256" key="2">
    <source>
        <dbReference type="ARBA" id="ARBA00022536"/>
    </source>
</evidence>
<evidence type="ECO:0000313" key="18">
    <source>
        <dbReference type="Proteomes" id="UP001634394"/>
    </source>
</evidence>
<dbReference type="CDD" id="cd00054">
    <property type="entry name" value="EGF_CA"/>
    <property type="match status" value="1"/>
</dbReference>
<feature type="transmembrane region" description="Helical" evidence="15">
    <location>
        <begin position="1015"/>
        <end position="1037"/>
    </location>
</feature>
<feature type="disulfide bond" evidence="12">
    <location>
        <begin position="946"/>
        <end position="956"/>
    </location>
</feature>
<feature type="repeat" description="LDL-receptor class B" evidence="14">
    <location>
        <begin position="343"/>
        <end position="390"/>
    </location>
</feature>
<dbReference type="CDD" id="cd00112">
    <property type="entry name" value="LDLa"/>
    <property type="match status" value="3"/>
</dbReference>
<keyword evidence="9 12" id="KW-1015">Disulfide bond</keyword>
<dbReference type="InterPro" id="IPR018097">
    <property type="entry name" value="EGF_Ca-bd_CS"/>
</dbReference>
<proteinExistence type="predicted"/>
<accession>A0ABD3WGC5</accession>
<comment type="subcellular location">
    <subcellularLocation>
        <location evidence="1">Membrane</location>
        <topology evidence="1">Single-pass type I membrane protein</topology>
    </subcellularLocation>
</comment>
<name>A0ABD3WGC5_SINWO</name>
<evidence type="ECO:0000256" key="15">
    <source>
        <dbReference type="SAM" id="Phobius"/>
    </source>
</evidence>
<dbReference type="SMART" id="SM00181">
    <property type="entry name" value="EGF"/>
    <property type="match status" value="5"/>
</dbReference>
<dbReference type="Proteomes" id="UP001634394">
    <property type="component" value="Unassembled WGS sequence"/>
</dbReference>
<feature type="disulfide bond" evidence="13">
    <location>
        <begin position="28"/>
        <end position="43"/>
    </location>
</feature>
<dbReference type="SMART" id="SM00179">
    <property type="entry name" value="EGF_CA"/>
    <property type="match status" value="1"/>
</dbReference>
<evidence type="ECO:0000256" key="7">
    <source>
        <dbReference type="ARBA" id="ARBA00022989"/>
    </source>
</evidence>
<keyword evidence="7 15" id="KW-1133">Transmembrane helix</keyword>
<protein>
    <recommendedName>
        <fullName evidence="16">EGF-like domain-containing protein</fullName>
    </recommendedName>
</protein>
<evidence type="ECO:0000256" key="4">
    <source>
        <dbReference type="ARBA" id="ARBA00022692"/>
    </source>
</evidence>
<comment type="caution">
    <text evidence="17">The sequence shown here is derived from an EMBL/GenBank/DDBJ whole genome shotgun (WGS) entry which is preliminary data.</text>
</comment>
<feature type="non-terminal residue" evidence="17">
    <location>
        <position position="1"/>
    </location>
</feature>
<dbReference type="Pfam" id="PF07645">
    <property type="entry name" value="EGF_CA"/>
    <property type="match status" value="1"/>
</dbReference>
<evidence type="ECO:0000259" key="16">
    <source>
        <dbReference type="PROSITE" id="PS50026"/>
    </source>
</evidence>
<dbReference type="EMBL" id="JBJQND010000007">
    <property type="protein sequence ID" value="KAL3872426.1"/>
    <property type="molecule type" value="Genomic_DNA"/>
</dbReference>
<dbReference type="GO" id="GO:0006897">
    <property type="term" value="P:endocytosis"/>
    <property type="evidence" value="ECO:0007669"/>
    <property type="project" value="UniProtKB-KW"/>
</dbReference>
<dbReference type="FunFam" id="2.120.10.30:FF:000241">
    <property type="entry name" value="Low-density lipoprotein receptor-related protein 6"/>
    <property type="match status" value="2"/>
</dbReference>
<keyword evidence="10" id="KW-0675">Receptor</keyword>
<dbReference type="GO" id="GO:0016020">
    <property type="term" value="C:membrane"/>
    <property type="evidence" value="ECO:0007669"/>
    <property type="project" value="UniProtKB-SubCell"/>
</dbReference>
<dbReference type="PROSITE" id="PS01187">
    <property type="entry name" value="EGF_CA"/>
    <property type="match status" value="1"/>
</dbReference>
<dbReference type="PROSITE" id="PS01209">
    <property type="entry name" value="LDLRA_1"/>
    <property type="match status" value="3"/>
</dbReference>
<feature type="domain" description="EGF-like" evidence="16">
    <location>
        <begin position="942"/>
        <end position="977"/>
    </location>
</feature>
<keyword evidence="3" id="KW-0254">Endocytosis</keyword>
<dbReference type="PROSITE" id="PS50068">
    <property type="entry name" value="LDLRA_2"/>
    <property type="match status" value="3"/>
</dbReference>
<dbReference type="InterPro" id="IPR001881">
    <property type="entry name" value="EGF-like_Ca-bd_dom"/>
</dbReference>
<dbReference type="Pfam" id="PF00057">
    <property type="entry name" value="Ldl_recept_a"/>
    <property type="match status" value="2"/>
</dbReference>
<dbReference type="Pfam" id="PF14670">
    <property type="entry name" value="FXa_inhibition"/>
    <property type="match status" value="1"/>
</dbReference>
<evidence type="ECO:0000256" key="9">
    <source>
        <dbReference type="ARBA" id="ARBA00023157"/>
    </source>
</evidence>
<sequence>VSRDGARCLKHEFQCLDGSKCILKSALCDKEPDCPDHSDELICPVEVFSCDHEGSVLCSSGECIPKEWMCDGHFDCLDGSDEFCELTRHCDRSKGRYLCSNQRQCISMEQVCDGFHHCKDMSDEGGVCGTTCKLLKCEHTCQATPAGGFCSCVKGFALGENRTQCNDIDECADVDRPRCSHICANFNGSYSCTCYEGFTMERDNSTCLPEGPDPVLIYAGNNSINICNMKTKKITLLEADLDTVLDLVIGPANVLYWTDSESKTVYSSVYSQQSVKTSKRAIIVDAGVGFPEGLVVDWLTSNLYIVDTLFGHILVCTPRGDNCAIVLAGLDNPVGVTLNSLSRSMYWTDWGQKQDLKSGQIGHAGLDGAQKSTLVSGMSRPSGITLDNFSQRLFWVDEDRLHPVIESVLLDGTDRKVIISYMIDQPFRVSIIANTLYWTDTRQKSIMMADKVTGLKHEKFLPNLIRPSGLQVYHPFQYNKITLLDNPCKKAFCSHVCLLSNSSLGYNCTCPVYLTLGEDGVTCQKNSRIPSLVISSSTGIYSFPLLYIGDGEKQGTLLLKTNQVLAIDIDRMVDKIVFYNKEKKELLMAPRTVSALSGEGEVISLHKDVYVEDLAVDWSGRNVYWTDSHTKTVRVGSLDKPYSTILISAGVFKPNAVTLDVNAGTIYYADHGHFAIFRCHMDGTNCYILVAEVGNITALALDHIEHRLYWTDSANQQINSIYVTGSHNRKNIALRTVRSSLEIRPYSLAITEWLIYFTDMNSGQFHYIEKTDTSMVHTLRFQTGTMNRLALWDPQQFDAAPNGCSQNNGNCSHICLAKPAGQRSCACPIGWLLNGDNKTCSEPAKQAHANHSMNRTLVKVTTTTSPAMVFQASTPRKTETWTDSTLLNLLTLKVRFNIDMETPSLPALEIADIDTSDGRKNELEPTSSQNFDLNSSPEHGHLKAACPLECENYGVCYVVEKQAYCRCPPFLTGPRCEFKLSKEALEQERGNQSEILAKTSPIPEQVHIWSSEKTAWIAGVLLCVGIVFLIVVVVVIIKNSRQKGKKSLLSWIQYHRANIDGDSEQLISSLNLSSQSSGNVGEGSVDPRLKVF</sequence>
<dbReference type="PROSITE" id="PS00022">
    <property type="entry name" value="EGF_1"/>
    <property type="match status" value="1"/>
</dbReference>
<dbReference type="InterPro" id="IPR002172">
    <property type="entry name" value="LDrepeatLR_classA_rpt"/>
</dbReference>
<evidence type="ECO:0000256" key="6">
    <source>
        <dbReference type="ARBA" id="ARBA00022737"/>
    </source>
</evidence>
<dbReference type="SMART" id="SM00135">
    <property type="entry name" value="LY"/>
    <property type="match status" value="8"/>
</dbReference>
<evidence type="ECO:0000256" key="13">
    <source>
        <dbReference type="PROSITE-ProRule" id="PRU00124"/>
    </source>
</evidence>
<dbReference type="SUPFAM" id="SSF57424">
    <property type="entry name" value="LDL receptor-like module"/>
    <property type="match status" value="3"/>
</dbReference>
<feature type="disulfide bond" evidence="12">
    <location>
        <begin position="967"/>
        <end position="976"/>
    </location>
</feature>
<evidence type="ECO:0000256" key="10">
    <source>
        <dbReference type="ARBA" id="ARBA00023170"/>
    </source>
</evidence>
<keyword evidence="2 12" id="KW-0245">EGF-like domain</keyword>
<dbReference type="PROSITE" id="PS00010">
    <property type="entry name" value="ASX_HYDROXYL"/>
    <property type="match status" value="1"/>
</dbReference>
<comment type="caution">
    <text evidence="12">Lacks conserved residue(s) required for the propagation of feature annotation.</text>
</comment>
<dbReference type="Gene3D" id="4.10.400.10">
    <property type="entry name" value="Low-density Lipoprotein Receptor"/>
    <property type="match status" value="3"/>
</dbReference>
<evidence type="ECO:0000256" key="3">
    <source>
        <dbReference type="ARBA" id="ARBA00022583"/>
    </source>
</evidence>
<feature type="repeat" description="LDL-receptor class B" evidence="14">
    <location>
        <begin position="253"/>
        <end position="300"/>
    </location>
</feature>
<dbReference type="PANTHER" id="PTHR46513">
    <property type="entry name" value="VITELLOGENIN RECEPTOR-LIKE PROTEIN-RELATED-RELATED"/>
    <property type="match status" value="1"/>
</dbReference>
<evidence type="ECO:0000256" key="8">
    <source>
        <dbReference type="ARBA" id="ARBA00023136"/>
    </source>
</evidence>